<evidence type="ECO:0000313" key="3">
    <source>
        <dbReference type="EMBL" id="QHT16335.1"/>
    </source>
</evidence>
<name>A0A6C0DL80_9ZZZZ</name>
<organism evidence="3">
    <name type="scientific">viral metagenome</name>
    <dbReference type="NCBI Taxonomy" id="1070528"/>
    <lineage>
        <taxon>unclassified sequences</taxon>
        <taxon>metagenomes</taxon>
        <taxon>organismal metagenomes</taxon>
    </lineage>
</organism>
<evidence type="ECO:0000259" key="2">
    <source>
        <dbReference type="SMART" id="SM00485"/>
    </source>
</evidence>
<dbReference type="PANTHER" id="PTHR11081">
    <property type="entry name" value="FLAP ENDONUCLEASE FAMILY MEMBER"/>
    <property type="match status" value="1"/>
</dbReference>
<feature type="domain" description="XPG-I" evidence="1">
    <location>
        <begin position="151"/>
        <end position="220"/>
    </location>
</feature>
<sequence>MGIRYLNKYFIEKCDNTECIQTIPFSELSGKKIVIDISIYLYKFSGENKLLENIYIMLSIFKYYNIIPIFVFDGKPPTEKKELLIQRREEKIIAEKEYLQLKNKLENIDVASNGMIDGCEKQKMITTMELLKKKCINITKEQIENVKAMIIDYGMTYYEAIGEADKLCALMEKENTVWGCLSDDMDMFIYGCKKVLRCLNLRDQTVVLYNTKQILEKLNISLKELKEICILSGTDYNINKQYNKHDLYKTLYYFKKYKSKNYKKLDFYNWLLENSNYIQDYESLKKIHNLFNLEIV</sequence>
<dbReference type="Gene3D" id="3.40.50.1010">
    <property type="entry name" value="5'-nuclease"/>
    <property type="match status" value="1"/>
</dbReference>
<dbReference type="PRINTS" id="PR00853">
    <property type="entry name" value="XPGRADSUPER"/>
</dbReference>
<evidence type="ECO:0000259" key="1">
    <source>
        <dbReference type="SMART" id="SM00484"/>
    </source>
</evidence>
<dbReference type="Pfam" id="PF00867">
    <property type="entry name" value="XPG_I"/>
    <property type="match status" value="1"/>
</dbReference>
<dbReference type="InterPro" id="IPR006086">
    <property type="entry name" value="XPG-I_dom"/>
</dbReference>
<dbReference type="SUPFAM" id="SSF88723">
    <property type="entry name" value="PIN domain-like"/>
    <property type="match status" value="1"/>
</dbReference>
<dbReference type="InterPro" id="IPR029060">
    <property type="entry name" value="PIN-like_dom_sf"/>
</dbReference>
<dbReference type="InterPro" id="IPR006084">
    <property type="entry name" value="XPG/Rad2"/>
</dbReference>
<accession>A0A6C0DL80</accession>
<evidence type="ECO:0008006" key="4">
    <source>
        <dbReference type="Google" id="ProtNLM"/>
    </source>
</evidence>
<reference evidence="3" key="1">
    <citation type="journal article" date="2020" name="Nature">
        <title>Giant virus diversity and host interactions through global metagenomics.</title>
        <authorList>
            <person name="Schulz F."/>
            <person name="Roux S."/>
            <person name="Paez-Espino D."/>
            <person name="Jungbluth S."/>
            <person name="Walsh D.A."/>
            <person name="Denef V.J."/>
            <person name="McMahon K.D."/>
            <person name="Konstantinidis K.T."/>
            <person name="Eloe-Fadrosh E.A."/>
            <person name="Kyrpides N.C."/>
            <person name="Woyke T."/>
        </authorList>
    </citation>
    <scope>NUCLEOTIDE SEQUENCE</scope>
    <source>
        <strain evidence="3">GVMAG-M-3300023174-182</strain>
    </source>
</reference>
<dbReference type="AlphaFoldDB" id="A0A6C0DL80"/>
<dbReference type="SMART" id="SM00484">
    <property type="entry name" value="XPGI"/>
    <property type="match status" value="1"/>
</dbReference>
<dbReference type="EMBL" id="MN739620">
    <property type="protein sequence ID" value="QHT16335.1"/>
    <property type="molecule type" value="Genomic_DNA"/>
</dbReference>
<dbReference type="InterPro" id="IPR006085">
    <property type="entry name" value="XPG_DNA_repair_N"/>
</dbReference>
<proteinExistence type="predicted"/>
<dbReference type="GO" id="GO:0004518">
    <property type="term" value="F:nuclease activity"/>
    <property type="evidence" value="ECO:0007669"/>
    <property type="project" value="InterPro"/>
</dbReference>
<dbReference type="SMART" id="SM00485">
    <property type="entry name" value="XPGN"/>
    <property type="match status" value="1"/>
</dbReference>
<dbReference type="Pfam" id="PF00752">
    <property type="entry name" value="XPG_N"/>
    <property type="match status" value="1"/>
</dbReference>
<feature type="domain" description="XPG N-terminal" evidence="2">
    <location>
        <begin position="1"/>
        <end position="94"/>
    </location>
</feature>
<protein>
    <recommendedName>
        <fullName evidence="4">XPG N-terminal domain-containing protein</fullName>
    </recommendedName>
</protein>